<comment type="catalytic activity">
    <reaction evidence="13">
        <text>ATP + H2O = ADP + phosphate + H(+)</text>
        <dbReference type="Rhea" id="RHEA:13065"/>
        <dbReference type="ChEBI" id="CHEBI:15377"/>
        <dbReference type="ChEBI" id="CHEBI:15378"/>
        <dbReference type="ChEBI" id="CHEBI:30616"/>
        <dbReference type="ChEBI" id="CHEBI:43474"/>
        <dbReference type="ChEBI" id="CHEBI:456216"/>
        <dbReference type="EC" id="3.6.4.13"/>
    </reaction>
</comment>
<evidence type="ECO:0000256" key="11">
    <source>
        <dbReference type="ARBA" id="ARBA00024355"/>
    </source>
</evidence>
<evidence type="ECO:0000259" key="18">
    <source>
        <dbReference type="PROSITE" id="PS51194"/>
    </source>
</evidence>
<dbReference type="CDD" id="cd18787">
    <property type="entry name" value="SF2_C_DEAD"/>
    <property type="match status" value="1"/>
</dbReference>
<evidence type="ECO:0000256" key="1">
    <source>
        <dbReference type="ARBA" id="ARBA00004604"/>
    </source>
</evidence>
<proteinExistence type="inferred from homology"/>
<comment type="function">
    <text evidence="10">ATP-dependent RNA helicase involved in 40S ribosomal subunit biogenesis. Required for the processing and cleavage of 35S pre-rRNA at sites A0, A1, and A2, leading to mature 18S rRNA.</text>
</comment>
<evidence type="ECO:0000256" key="4">
    <source>
        <dbReference type="ARBA" id="ARBA00022741"/>
    </source>
</evidence>
<evidence type="ECO:0000256" key="12">
    <source>
        <dbReference type="ARBA" id="ARBA00024367"/>
    </source>
</evidence>
<dbReference type="InterPro" id="IPR011545">
    <property type="entry name" value="DEAD/DEAH_box_helicase_dom"/>
</dbReference>
<evidence type="ECO:0000256" key="5">
    <source>
        <dbReference type="ARBA" id="ARBA00022801"/>
    </source>
</evidence>
<dbReference type="EC" id="3.6.4.13" evidence="2"/>
<dbReference type="Gene3D" id="3.40.50.300">
    <property type="entry name" value="P-loop containing nucleotide triphosphate hydrolases"/>
    <property type="match status" value="2"/>
</dbReference>
<dbReference type="GO" id="GO:0016787">
    <property type="term" value="F:hydrolase activity"/>
    <property type="evidence" value="ECO:0007669"/>
    <property type="project" value="UniProtKB-KW"/>
</dbReference>
<dbReference type="CDD" id="cd17957">
    <property type="entry name" value="DEADc_DDX52"/>
    <property type="match status" value="1"/>
</dbReference>
<dbReference type="GO" id="GO:0003724">
    <property type="term" value="F:RNA helicase activity"/>
    <property type="evidence" value="ECO:0007669"/>
    <property type="project" value="UniProtKB-EC"/>
</dbReference>
<feature type="region of interest" description="Disordered" evidence="16">
    <location>
        <begin position="506"/>
        <end position="574"/>
    </location>
</feature>
<dbReference type="Pfam" id="PF00270">
    <property type="entry name" value="DEAD"/>
    <property type="match status" value="1"/>
</dbReference>
<keyword evidence="8" id="KW-0694">RNA-binding</keyword>
<evidence type="ECO:0000256" key="14">
    <source>
        <dbReference type="PROSITE-ProRule" id="PRU00552"/>
    </source>
</evidence>
<evidence type="ECO:0000259" key="17">
    <source>
        <dbReference type="PROSITE" id="PS51192"/>
    </source>
</evidence>
<keyword evidence="6 15" id="KW-0347">Helicase</keyword>
<feature type="compositionally biased region" description="Basic and acidic residues" evidence="16">
    <location>
        <begin position="40"/>
        <end position="75"/>
    </location>
</feature>
<evidence type="ECO:0000256" key="10">
    <source>
        <dbReference type="ARBA" id="ARBA00024310"/>
    </source>
</evidence>
<sequence length="574" mass="64474">MDLFRALTRGASLDKSKSGSGSFTKATSAQIRGQQGKQKALKEEVEKEIDFFHDHKIEKHTADELEDETKDKNEGQDDLPPPKIQTEEDASKLRKKYGIKTSGEDLPLPIGSFEDLVTRFKLNRTLLDNLLKEGFTEPTPIQCEAIPAAMYDRDIIGCAPTGSGKTLAFLIPLVQSLLDFISPKNSVKGKSTKGSGIYGLVVSPTKELAYQIFSELSKIVNGVPGIKVAYLNKSLAAKLRNKVIQSSKFNIIITTPLRLISLVEDDAIDLSHIHHIVLDEADKMFESNFVEQTDRILTACTNPHLRRSIFSATITSSVEEIAQSVMTYPERIIVGHKEAANTNIEQKLVFCGDEHGKLIAIRNMIQQGEFKPPVIIFLQSIPRAKALFHELIYDGLNVDVIHAERTQVQREKVLEKFKRGELWCLICTDVLARGIDFKGINMVINYDVPNSAQAYVHRIGRTGRAGRIGRAVTFYTKVDMDLVKTVVNVMKQSGSVEGVPKWLREGMPKLSKKKKHELKRNPVKRGRISTVPNIDSRKRKKRRDMIDGSKRRELLNKPKNRKLQDNDDQAANIN</sequence>
<evidence type="ECO:0000256" key="3">
    <source>
        <dbReference type="ARBA" id="ARBA00022517"/>
    </source>
</evidence>
<reference evidence="20 21" key="1">
    <citation type="submission" date="2019-07" db="EMBL/GenBank/DDBJ databases">
        <authorList>
            <person name="Friedrich A."/>
            <person name="Schacherer J."/>
        </authorList>
    </citation>
    <scope>NUCLEOTIDE SEQUENCE [LARGE SCALE GENOMIC DNA]</scope>
</reference>
<dbReference type="InterPro" id="IPR014014">
    <property type="entry name" value="RNA_helicase_DEAD_Q_motif"/>
</dbReference>
<dbReference type="InterPro" id="IPR027417">
    <property type="entry name" value="P-loop_NTPase"/>
</dbReference>
<dbReference type="EMBL" id="CABFWN010000003">
    <property type="protein sequence ID" value="VUG18493.1"/>
    <property type="molecule type" value="Genomic_DNA"/>
</dbReference>
<feature type="compositionally biased region" description="Basic residues" evidence="16">
    <location>
        <begin position="510"/>
        <end position="527"/>
    </location>
</feature>
<dbReference type="FunFam" id="3.40.50.300:FF:000759">
    <property type="entry name" value="probable ATP-dependent RNA helicase DDX52"/>
    <property type="match status" value="1"/>
</dbReference>
<keyword evidence="7 15" id="KW-0067">ATP-binding</keyword>
<dbReference type="SMART" id="SM00490">
    <property type="entry name" value="HELICc"/>
    <property type="match status" value="1"/>
</dbReference>
<dbReference type="SUPFAM" id="SSF52540">
    <property type="entry name" value="P-loop containing nucleoside triphosphate hydrolases"/>
    <property type="match status" value="1"/>
</dbReference>
<organism evidence="20 21">
    <name type="scientific">Dekkera bruxellensis</name>
    <name type="common">Brettanomyces custersii</name>
    <dbReference type="NCBI Taxonomy" id="5007"/>
    <lineage>
        <taxon>Eukaryota</taxon>
        <taxon>Fungi</taxon>
        <taxon>Dikarya</taxon>
        <taxon>Ascomycota</taxon>
        <taxon>Saccharomycotina</taxon>
        <taxon>Pichiomycetes</taxon>
        <taxon>Pichiales</taxon>
        <taxon>Pichiaceae</taxon>
        <taxon>Brettanomyces</taxon>
    </lineage>
</organism>
<feature type="domain" description="Helicase C-terminal" evidence="18">
    <location>
        <begin position="343"/>
        <end position="507"/>
    </location>
</feature>
<dbReference type="InterPro" id="IPR001650">
    <property type="entry name" value="Helicase_C-like"/>
</dbReference>
<gene>
    <name evidence="20" type="primary">ROK1</name>
    <name evidence="20" type="ORF">DEBR0S3_12816G</name>
</gene>
<dbReference type="InterPro" id="IPR014001">
    <property type="entry name" value="Helicase_ATP-bd"/>
</dbReference>
<dbReference type="PROSITE" id="PS51195">
    <property type="entry name" value="Q_MOTIF"/>
    <property type="match status" value="1"/>
</dbReference>
<feature type="domain" description="DEAD-box RNA helicase Q" evidence="19">
    <location>
        <begin position="115"/>
        <end position="143"/>
    </location>
</feature>
<evidence type="ECO:0000256" key="9">
    <source>
        <dbReference type="ARBA" id="ARBA00023242"/>
    </source>
</evidence>
<evidence type="ECO:0000259" key="19">
    <source>
        <dbReference type="PROSITE" id="PS51195"/>
    </source>
</evidence>
<dbReference type="GO" id="GO:0005730">
    <property type="term" value="C:nucleolus"/>
    <property type="evidence" value="ECO:0007669"/>
    <property type="project" value="UniProtKB-SubCell"/>
</dbReference>
<evidence type="ECO:0000313" key="21">
    <source>
        <dbReference type="Proteomes" id="UP000478008"/>
    </source>
</evidence>
<dbReference type="GO" id="GO:0005524">
    <property type="term" value="F:ATP binding"/>
    <property type="evidence" value="ECO:0007669"/>
    <property type="project" value="UniProtKB-KW"/>
</dbReference>
<protein>
    <recommendedName>
        <fullName evidence="2">RNA helicase</fullName>
        <ecNumber evidence="2">3.6.4.13</ecNumber>
    </recommendedName>
</protein>
<comment type="subunit">
    <text evidence="12">Interacts with the U3 snoRNA and is associated with the 90S and 40S pre-ribosomes.</text>
</comment>
<feature type="compositionally biased region" description="Polar residues" evidence="16">
    <location>
        <begin position="18"/>
        <end position="37"/>
    </location>
</feature>
<keyword evidence="4 15" id="KW-0547">Nucleotide-binding</keyword>
<feature type="compositionally biased region" description="Basic and acidic residues" evidence="16">
    <location>
        <begin position="544"/>
        <end position="556"/>
    </location>
</feature>
<evidence type="ECO:0000313" key="20">
    <source>
        <dbReference type="EMBL" id="VUG18493.1"/>
    </source>
</evidence>
<evidence type="ECO:0000256" key="13">
    <source>
        <dbReference type="ARBA" id="ARBA00047984"/>
    </source>
</evidence>
<evidence type="ECO:0000256" key="2">
    <source>
        <dbReference type="ARBA" id="ARBA00012552"/>
    </source>
</evidence>
<dbReference type="InterPro" id="IPR044764">
    <property type="entry name" value="DDX52/Rok1_DEADc"/>
</dbReference>
<evidence type="ECO:0000256" key="7">
    <source>
        <dbReference type="ARBA" id="ARBA00022840"/>
    </source>
</evidence>
<dbReference type="PROSITE" id="PS00039">
    <property type="entry name" value="DEAD_ATP_HELICASE"/>
    <property type="match status" value="1"/>
</dbReference>
<keyword evidence="3" id="KW-0690">Ribosome biogenesis</keyword>
<dbReference type="PROSITE" id="PS51194">
    <property type="entry name" value="HELICASE_CTER"/>
    <property type="match status" value="1"/>
</dbReference>
<dbReference type="AlphaFoldDB" id="A0A7D9CYR6"/>
<feature type="region of interest" description="Disordered" evidence="16">
    <location>
        <begin position="1"/>
        <end position="92"/>
    </location>
</feature>
<evidence type="ECO:0000256" key="8">
    <source>
        <dbReference type="ARBA" id="ARBA00022884"/>
    </source>
</evidence>
<keyword evidence="5 15" id="KW-0378">Hydrolase</keyword>
<keyword evidence="21" id="KW-1185">Reference proteome</keyword>
<dbReference type="GO" id="GO:0030490">
    <property type="term" value="P:maturation of SSU-rRNA"/>
    <property type="evidence" value="ECO:0007669"/>
    <property type="project" value="InterPro"/>
</dbReference>
<evidence type="ECO:0000256" key="16">
    <source>
        <dbReference type="SAM" id="MobiDB-lite"/>
    </source>
</evidence>
<evidence type="ECO:0000256" key="6">
    <source>
        <dbReference type="ARBA" id="ARBA00022806"/>
    </source>
</evidence>
<dbReference type="PANTHER" id="PTHR47959:SF15">
    <property type="entry name" value="RNA HELICASE"/>
    <property type="match status" value="1"/>
</dbReference>
<dbReference type="InterPro" id="IPR000629">
    <property type="entry name" value="RNA-helicase_DEAD-box_CS"/>
</dbReference>
<feature type="domain" description="Helicase ATP-binding" evidence="17">
    <location>
        <begin position="146"/>
        <end position="332"/>
    </location>
</feature>
<accession>A0A7D9CYR6</accession>
<name>A0A7D9CYR6_DEKBR</name>
<comment type="subcellular location">
    <subcellularLocation>
        <location evidence="1">Nucleus</location>
        <location evidence="1">Nucleolus</location>
    </subcellularLocation>
</comment>
<dbReference type="PANTHER" id="PTHR47959">
    <property type="entry name" value="ATP-DEPENDENT RNA HELICASE RHLE-RELATED"/>
    <property type="match status" value="1"/>
</dbReference>
<dbReference type="PROSITE" id="PS51192">
    <property type="entry name" value="HELICASE_ATP_BIND_1"/>
    <property type="match status" value="1"/>
</dbReference>
<evidence type="ECO:0000256" key="15">
    <source>
        <dbReference type="RuleBase" id="RU000492"/>
    </source>
</evidence>
<dbReference type="Proteomes" id="UP000478008">
    <property type="component" value="Unassembled WGS sequence"/>
</dbReference>
<dbReference type="SMART" id="SM00487">
    <property type="entry name" value="DEXDc"/>
    <property type="match status" value="1"/>
</dbReference>
<dbReference type="GO" id="GO:0003723">
    <property type="term" value="F:RNA binding"/>
    <property type="evidence" value="ECO:0007669"/>
    <property type="project" value="UniProtKB-KW"/>
</dbReference>
<dbReference type="Pfam" id="PF00271">
    <property type="entry name" value="Helicase_C"/>
    <property type="match status" value="1"/>
</dbReference>
<dbReference type="InterPro" id="IPR050079">
    <property type="entry name" value="DEAD_box_RNA_helicase"/>
</dbReference>
<keyword evidence="9" id="KW-0539">Nucleus</keyword>
<feature type="short sequence motif" description="Q motif" evidence="14">
    <location>
        <begin position="115"/>
        <end position="143"/>
    </location>
</feature>
<dbReference type="GO" id="GO:0005829">
    <property type="term" value="C:cytosol"/>
    <property type="evidence" value="ECO:0007669"/>
    <property type="project" value="TreeGrafter"/>
</dbReference>
<comment type="similarity">
    <text evidence="11">Belongs to the DEAD box helicase family. DDX52/ROK1 subfamily.</text>
</comment>